<protein>
    <submittedName>
        <fullName evidence="2">Protein of uncharacterized function (DUF2798)</fullName>
    </submittedName>
</protein>
<sequence>MHRLNYGFDVVSNGDTVKKLPKKYAGVLFSFYASAIMVLIVSGVLVALNTGLDAGYAARWAKSYLITWPVAFASLLLVRPLVVKLVAMGVAE</sequence>
<feature type="transmembrane region" description="Helical" evidence="1">
    <location>
        <begin position="60"/>
        <end position="78"/>
    </location>
</feature>
<accession>A0A377QYQ4</accession>
<keyword evidence="1" id="KW-0472">Membrane</keyword>
<dbReference type="Pfam" id="PF11391">
    <property type="entry name" value="DUF2798"/>
    <property type="match status" value="1"/>
</dbReference>
<evidence type="ECO:0000256" key="1">
    <source>
        <dbReference type="SAM" id="Phobius"/>
    </source>
</evidence>
<dbReference type="AlphaFoldDB" id="A0A377QYQ4"/>
<keyword evidence="3" id="KW-1185">Reference proteome</keyword>
<proteinExistence type="predicted"/>
<gene>
    <name evidence="2" type="ORF">NCTC13336_00112</name>
</gene>
<evidence type="ECO:0000313" key="2">
    <source>
        <dbReference type="EMBL" id="STQ99925.1"/>
    </source>
</evidence>
<organism evidence="2 3">
    <name type="scientific">Kingella potus</name>
    <dbReference type="NCBI Taxonomy" id="265175"/>
    <lineage>
        <taxon>Bacteria</taxon>
        <taxon>Pseudomonadati</taxon>
        <taxon>Pseudomonadota</taxon>
        <taxon>Betaproteobacteria</taxon>
        <taxon>Neisseriales</taxon>
        <taxon>Neisseriaceae</taxon>
        <taxon>Kingella</taxon>
    </lineage>
</organism>
<feature type="transmembrane region" description="Helical" evidence="1">
    <location>
        <begin position="27"/>
        <end position="48"/>
    </location>
</feature>
<keyword evidence="1" id="KW-0812">Transmembrane</keyword>
<keyword evidence="1" id="KW-1133">Transmembrane helix</keyword>
<reference evidence="2 3" key="1">
    <citation type="submission" date="2018-06" db="EMBL/GenBank/DDBJ databases">
        <authorList>
            <consortium name="Pathogen Informatics"/>
            <person name="Doyle S."/>
        </authorList>
    </citation>
    <scope>NUCLEOTIDE SEQUENCE [LARGE SCALE GENOMIC DNA]</scope>
    <source>
        <strain evidence="2 3">NCTC13336</strain>
    </source>
</reference>
<evidence type="ECO:0000313" key="3">
    <source>
        <dbReference type="Proteomes" id="UP000254293"/>
    </source>
</evidence>
<dbReference type="Proteomes" id="UP000254293">
    <property type="component" value="Unassembled WGS sequence"/>
</dbReference>
<name>A0A377QYQ4_9NEIS</name>
<dbReference type="EMBL" id="UGJJ01000001">
    <property type="protein sequence ID" value="STQ99925.1"/>
    <property type="molecule type" value="Genomic_DNA"/>
</dbReference>
<dbReference type="InterPro" id="IPR021529">
    <property type="entry name" value="DUF2798"/>
</dbReference>